<keyword evidence="2" id="KW-0812">Transmembrane</keyword>
<feature type="transmembrane region" description="Helical" evidence="2">
    <location>
        <begin position="21"/>
        <end position="41"/>
    </location>
</feature>
<keyword evidence="2" id="KW-1133">Transmembrane helix</keyword>
<keyword evidence="2" id="KW-0472">Membrane</keyword>
<dbReference type="AlphaFoldDB" id="A0A699HS85"/>
<feature type="region of interest" description="Disordered" evidence="1">
    <location>
        <begin position="162"/>
        <end position="208"/>
    </location>
</feature>
<proteinExistence type="predicted"/>
<feature type="region of interest" description="Disordered" evidence="1">
    <location>
        <begin position="126"/>
        <end position="146"/>
    </location>
</feature>
<organism evidence="3">
    <name type="scientific">Tanacetum cinerariifolium</name>
    <name type="common">Dalmatian daisy</name>
    <name type="synonym">Chrysanthemum cinerariifolium</name>
    <dbReference type="NCBI Taxonomy" id="118510"/>
    <lineage>
        <taxon>Eukaryota</taxon>
        <taxon>Viridiplantae</taxon>
        <taxon>Streptophyta</taxon>
        <taxon>Embryophyta</taxon>
        <taxon>Tracheophyta</taxon>
        <taxon>Spermatophyta</taxon>
        <taxon>Magnoliopsida</taxon>
        <taxon>eudicotyledons</taxon>
        <taxon>Gunneridae</taxon>
        <taxon>Pentapetalae</taxon>
        <taxon>asterids</taxon>
        <taxon>campanulids</taxon>
        <taxon>Asterales</taxon>
        <taxon>Asteraceae</taxon>
        <taxon>Asteroideae</taxon>
        <taxon>Anthemideae</taxon>
        <taxon>Anthemidinae</taxon>
        <taxon>Tanacetum</taxon>
    </lineage>
</organism>
<sequence>MGTPTQYLCDYGSRWVRLPKFVCGLALILVLQLVGPLGPVWGCDILVIRAKVIENQIMAASAIAISSDSSDESVGSPPSRVILFGDIPTIIPSTSVIAPETSAIAPVVSSDAHVVEKTIVASPTGLCGLDSDPSEASDSSEAPPSQDPYVITVARWRSRVTTRSSSPSEFPTAPVIASPGTRRPPTTLVRPMEDVPFGRPYRTRPNGPRRLLTARKRVGPLPVRRLARRCVSPRSSSSLIFFYSIFRFSTSAFFRGDSLERPRHSSSLSVGPSRKRCRSSADSVPSSTPVTGSLAPTRADLLPPRKRFSDSYSPETNMEEDTEIDTIETENGRELAIIDGDDVRNQVKVDPRYDREEFEVSTGDTVVLRIDLRSVPRVDDEIVEPVGGDSFSSSSTRDGTVRSVEDMPIDLDHAIRDFYHHMSEVHVDRIVGIETTQRQLKADQMIASGERASMAESIRSLRSENLKVRALLCIERDRVDSLRLYMSCSQAEFRQIRDDRSPKCYGKPLRTCSPNCYGKSLPANCSQSLPNCCLYFLSAIRCNEQRT</sequence>
<protein>
    <submittedName>
        <fullName evidence="3">Uncharacterized protein</fullName>
    </submittedName>
</protein>
<evidence type="ECO:0000256" key="1">
    <source>
        <dbReference type="SAM" id="MobiDB-lite"/>
    </source>
</evidence>
<name>A0A699HS85_TANCI</name>
<comment type="caution">
    <text evidence="3">The sequence shown here is derived from an EMBL/GenBank/DDBJ whole genome shotgun (WGS) entry which is preliminary data.</text>
</comment>
<feature type="region of interest" description="Disordered" evidence="1">
    <location>
        <begin position="259"/>
        <end position="323"/>
    </location>
</feature>
<feature type="compositionally biased region" description="Low complexity" evidence="1">
    <location>
        <begin position="130"/>
        <end position="146"/>
    </location>
</feature>
<dbReference type="EMBL" id="BKCJ010201610">
    <property type="protein sequence ID" value="GEY70214.1"/>
    <property type="molecule type" value="Genomic_DNA"/>
</dbReference>
<reference evidence="3" key="1">
    <citation type="journal article" date="2019" name="Sci. Rep.">
        <title>Draft genome of Tanacetum cinerariifolium, the natural source of mosquito coil.</title>
        <authorList>
            <person name="Yamashiro T."/>
            <person name="Shiraishi A."/>
            <person name="Satake H."/>
            <person name="Nakayama K."/>
        </authorList>
    </citation>
    <scope>NUCLEOTIDE SEQUENCE</scope>
</reference>
<evidence type="ECO:0000256" key="2">
    <source>
        <dbReference type="SAM" id="Phobius"/>
    </source>
</evidence>
<evidence type="ECO:0000313" key="3">
    <source>
        <dbReference type="EMBL" id="GEY70214.1"/>
    </source>
</evidence>
<feature type="compositionally biased region" description="Polar residues" evidence="1">
    <location>
        <begin position="280"/>
        <end position="291"/>
    </location>
</feature>
<accession>A0A699HS85</accession>
<gene>
    <name evidence="3" type="ORF">Tci_442188</name>
</gene>